<sequence>MGEPELQAVQRVLSSGFLTNGPETAAFEEEFARVHAVPYAVAMANGTVALTAMLLAHGIGPGDEVIVPSFTFLSTATAVVHAGARPVFAEVHADILNIDADHVAALITARTKAVIAVHYAGQAADMAELRALTDRAGILLLEDAAEAHGASYRGRPVGGLADGAMFSFTPTKNITMGEGGMVTTHDPDYARRLRQLRNHGVADDGTPRTSIGYNWRMTEMQAAIGRVQVTRLSAIIERKQANAEFLAAHLRDADVLFPPNRPDRTATYMMLTLRSSTRRDAIVQGLRDRGIEARVYFPPAHLDAVFAADNVTLPRTEEVANTVFSIPCHAELTEDDLALIAKEITALAPRDAT</sequence>
<dbReference type="CDD" id="cd00616">
    <property type="entry name" value="AHBA_syn"/>
    <property type="match status" value="1"/>
</dbReference>
<reference evidence="3 4" key="1">
    <citation type="submission" date="2021-07" db="EMBL/GenBank/DDBJ databases">
        <title>Whole Genome Sequence of Nocardia Iowensis.</title>
        <authorList>
            <person name="Lamm A."/>
            <person name="Collins-Fairclough A.M."/>
            <person name="Bunk B."/>
            <person name="Sproer C."/>
        </authorList>
    </citation>
    <scope>NUCLEOTIDE SEQUENCE [LARGE SCALE GENOMIC DNA]</scope>
    <source>
        <strain evidence="3 4">NRRL 5646</strain>
    </source>
</reference>
<keyword evidence="4" id="KW-1185">Reference proteome</keyword>
<evidence type="ECO:0000256" key="1">
    <source>
        <dbReference type="ARBA" id="ARBA00001933"/>
    </source>
</evidence>
<evidence type="ECO:0000313" key="3">
    <source>
        <dbReference type="EMBL" id="QXN88594.1"/>
    </source>
</evidence>
<comment type="cofactor">
    <cofactor evidence="1">
        <name>pyridoxal 5'-phosphate</name>
        <dbReference type="ChEBI" id="CHEBI:597326"/>
    </cofactor>
</comment>
<name>A0ABX8RI26_NOCIO</name>
<keyword evidence="3" id="KW-0032">Aminotransferase</keyword>
<dbReference type="Proteomes" id="UP000694257">
    <property type="component" value="Chromosome"/>
</dbReference>
<evidence type="ECO:0000313" key="4">
    <source>
        <dbReference type="Proteomes" id="UP000694257"/>
    </source>
</evidence>
<dbReference type="RefSeq" id="WP_218469477.1">
    <property type="nucleotide sequence ID" value="NZ_CP078145.1"/>
</dbReference>
<gene>
    <name evidence="3" type="ORF">KV110_23675</name>
</gene>
<keyword evidence="3" id="KW-0808">Transferase</keyword>
<dbReference type="PIRSF" id="PIRSF000390">
    <property type="entry name" value="PLP_StrS"/>
    <property type="match status" value="1"/>
</dbReference>
<dbReference type="GO" id="GO:0008483">
    <property type="term" value="F:transaminase activity"/>
    <property type="evidence" value="ECO:0007669"/>
    <property type="project" value="UniProtKB-KW"/>
</dbReference>
<comment type="similarity">
    <text evidence="2">Belongs to the DegT/DnrJ/EryC1 family.</text>
</comment>
<accession>A0ABX8RI26</accession>
<dbReference type="PANTHER" id="PTHR30244">
    <property type="entry name" value="TRANSAMINASE"/>
    <property type="match status" value="1"/>
</dbReference>
<dbReference type="Pfam" id="PF01041">
    <property type="entry name" value="DegT_DnrJ_EryC1"/>
    <property type="match status" value="1"/>
</dbReference>
<dbReference type="InterPro" id="IPR000653">
    <property type="entry name" value="DegT/StrS_aminotransferase"/>
</dbReference>
<organism evidence="3 4">
    <name type="scientific">Nocardia iowensis</name>
    <dbReference type="NCBI Taxonomy" id="204891"/>
    <lineage>
        <taxon>Bacteria</taxon>
        <taxon>Bacillati</taxon>
        <taxon>Actinomycetota</taxon>
        <taxon>Actinomycetes</taxon>
        <taxon>Mycobacteriales</taxon>
        <taxon>Nocardiaceae</taxon>
        <taxon>Nocardia</taxon>
    </lineage>
</organism>
<protein>
    <submittedName>
        <fullName evidence="3">DegT/DnrJ/EryC1/StrS family aminotransferase</fullName>
    </submittedName>
</protein>
<evidence type="ECO:0000256" key="2">
    <source>
        <dbReference type="RuleBase" id="RU004508"/>
    </source>
</evidence>
<dbReference type="EMBL" id="CP078145">
    <property type="protein sequence ID" value="QXN88594.1"/>
    <property type="molecule type" value="Genomic_DNA"/>
</dbReference>
<keyword evidence="2" id="KW-0663">Pyridoxal phosphate</keyword>
<proteinExistence type="inferred from homology"/>
<dbReference type="PANTHER" id="PTHR30244:SF34">
    <property type="entry name" value="DTDP-4-AMINO-4,6-DIDEOXYGALACTOSE TRANSAMINASE"/>
    <property type="match status" value="1"/>
</dbReference>